<keyword evidence="10" id="KW-0862">Zinc</keyword>
<dbReference type="GO" id="GO:0042781">
    <property type="term" value="F:3'-tRNA processing endoribonuclease activity"/>
    <property type="evidence" value="ECO:0007669"/>
    <property type="project" value="UniProtKB-EC"/>
</dbReference>
<dbReference type="InterPro" id="IPR047151">
    <property type="entry name" value="RNZ2-like"/>
</dbReference>
<comment type="caution">
    <text evidence="12">The sequence shown here is derived from an EMBL/GenBank/DDBJ whole genome shotgun (WGS) entry which is preliminary data.</text>
</comment>
<dbReference type="InterPro" id="IPR027794">
    <property type="entry name" value="tRNase_Z_dom"/>
</dbReference>
<proteinExistence type="inferred from homology"/>
<evidence type="ECO:0000256" key="4">
    <source>
        <dbReference type="ARBA" id="ARBA00012477"/>
    </source>
</evidence>
<evidence type="ECO:0000256" key="6">
    <source>
        <dbReference type="ARBA" id="ARBA00022722"/>
    </source>
</evidence>
<dbReference type="GO" id="GO:0005739">
    <property type="term" value="C:mitochondrion"/>
    <property type="evidence" value="ECO:0007669"/>
    <property type="project" value="TreeGrafter"/>
</dbReference>
<dbReference type="GO" id="GO:1990180">
    <property type="term" value="P:mitochondrial tRNA 3'-end processing"/>
    <property type="evidence" value="ECO:0007669"/>
    <property type="project" value="TreeGrafter"/>
</dbReference>
<dbReference type="EMBL" id="JAEUBF010001280">
    <property type="protein sequence ID" value="KAH3671416.1"/>
    <property type="molecule type" value="Genomic_DNA"/>
</dbReference>
<gene>
    <name evidence="12" type="ORF">WICMUC_004640</name>
</gene>
<keyword evidence="8" id="KW-0255">Endonuclease</keyword>
<comment type="catalytic activity">
    <reaction evidence="1">
        <text>Endonucleolytic cleavage of RNA, removing extra 3' nucleotides from tRNA precursor, generating 3' termini of tRNAs. A 3'-hydroxy group is left at the tRNA terminus and a 5'-phosphoryl group is left at the trailer molecule.</text>
        <dbReference type="EC" id="3.1.26.11"/>
    </reaction>
</comment>
<evidence type="ECO:0000256" key="5">
    <source>
        <dbReference type="ARBA" id="ARBA00022694"/>
    </source>
</evidence>
<dbReference type="Pfam" id="PF23023">
    <property type="entry name" value="Anti-Pycsar_Apyc1"/>
    <property type="match status" value="1"/>
</dbReference>
<dbReference type="Proteomes" id="UP000769528">
    <property type="component" value="Unassembled WGS sequence"/>
</dbReference>
<evidence type="ECO:0000313" key="12">
    <source>
        <dbReference type="EMBL" id="KAH3671416.1"/>
    </source>
</evidence>
<dbReference type="AlphaFoldDB" id="A0A9P8TA14"/>
<comment type="cofactor">
    <cofactor evidence="2">
        <name>Zn(2+)</name>
        <dbReference type="ChEBI" id="CHEBI:29105"/>
    </cofactor>
</comment>
<keyword evidence="7" id="KW-0479">Metal-binding</keyword>
<keyword evidence="9" id="KW-0378">Hydrolase</keyword>
<dbReference type="SUPFAM" id="SSF56281">
    <property type="entry name" value="Metallo-hydrolase/oxidoreductase"/>
    <property type="match status" value="2"/>
</dbReference>
<dbReference type="CDD" id="cd07718">
    <property type="entry name" value="RNaseZ_ELAC1_ELAC2-C-term-like_MBL-fold"/>
    <property type="match status" value="1"/>
</dbReference>
<comment type="similarity">
    <text evidence="3">Belongs to the RNase Z family.</text>
</comment>
<organism evidence="12 13">
    <name type="scientific">Wickerhamomyces mucosus</name>
    <dbReference type="NCBI Taxonomy" id="1378264"/>
    <lineage>
        <taxon>Eukaryota</taxon>
        <taxon>Fungi</taxon>
        <taxon>Dikarya</taxon>
        <taxon>Ascomycota</taxon>
        <taxon>Saccharomycotina</taxon>
        <taxon>Saccharomycetes</taxon>
        <taxon>Phaffomycetales</taxon>
        <taxon>Wickerhamomycetaceae</taxon>
        <taxon>Wickerhamomyces</taxon>
    </lineage>
</organism>
<dbReference type="FunFam" id="3.60.15.10:FF:000065">
    <property type="entry name" value="Ribonuclease Z"/>
    <property type="match status" value="1"/>
</dbReference>
<keyword evidence="6" id="KW-0540">Nuclease</keyword>
<dbReference type="OrthoDB" id="527344at2759"/>
<protein>
    <recommendedName>
        <fullName evidence="4">ribonuclease Z</fullName>
        <ecNumber evidence="4">3.1.26.11</ecNumber>
    </recommendedName>
</protein>
<dbReference type="Pfam" id="PF13691">
    <property type="entry name" value="Lactamase_B_4"/>
    <property type="match status" value="1"/>
</dbReference>
<reference evidence="12" key="1">
    <citation type="journal article" date="2021" name="Open Biol.">
        <title>Shared evolutionary footprints suggest mitochondrial oxidative damage underlies multiple complex I losses in fungi.</title>
        <authorList>
            <person name="Schikora-Tamarit M.A."/>
            <person name="Marcet-Houben M."/>
            <person name="Nosek J."/>
            <person name="Gabaldon T."/>
        </authorList>
    </citation>
    <scope>NUCLEOTIDE SEQUENCE</scope>
    <source>
        <strain evidence="12">CBS6341</strain>
    </source>
</reference>
<keyword evidence="13" id="KW-1185">Reference proteome</keyword>
<dbReference type="GO" id="GO:0046872">
    <property type="term" value="F:metal ion binding"/>
    <property type="evidence" value="ECO:0007669"/>
    <property type="project" value="UniProtKB-KW"/>
</dbReference>
<name>A0A9P8TA14_9ASCO</name>
<accession>A0A9P8TA14</accession>
<evidence type="ECO:0000259" key="11">
    <source>
        <dbReference type="Pfam" id="PF13691"/>
    </source>
</evidence>
<evidence type="ECO:0000256" key="1">
    <source>
        <dbReference type="ARBA" id="ARBA00000402"/>
    </source>
</evidence>
<evidence type="ECO:0000256" key="2">
    <source>
        <dbReference type="ARBA" id="ARBA00001947"/>
    </source>
</evidence>
<evidence type="ECO:0000256" key="8">
    <source>
        <dbReference type="ARBA" id="ARBA00022759"/>
    </source>
</evidence>
<keyword evidence="5" id="KW-0819">tRNA processing</keyword>
<reference evidence="12" key="2">
    <citation type="submission" date="2021-01" db="EMBL/GenBank/DDBJ databases">
        <authorList>
            <person name="Schikora-Tamarit M.A."/>
        </authorList>
    </citation>
    <scope>NUCLEOTIDE SEQUENCE</scope>
    <source>
        <strain evidence="12">CBS6341</strain>
    </source>
</reference>
<dbReference type="EC" id="3.1.26.11" evidence="4"/>
<dbReference type="PANTHER" id="PTHR12553:SF49">
    <property type="entry name" value="ZINC PHOSPHODIESTERASE ELAC PROTEIN 2"/>
    <property type="match status" value="1"/>
</dbReference>
<evidence type="ECO:0000256" key="10">
    <source>
        <dbReference type="ARBA" id="ARBA00022833"/>
    </source>
</evidence>
<feature type="domain" description="tRNase Z endonuclease" evidence="11">
    <location>
        <begin position="6"/>
        <end position="68"/>
    </location>
</feature>
<dbReference type="Gene3D" id="3.60.15.10">
    <property type="entry name" value="Ribonuclease Z/Hydroxyacylglutathione hydrolase-like"/>
    <property type="match status" value="2"/>
</dbReference>
<sequence>MYTFKVVNHPTQDLKQPQILLQTAHGKKYLFGKNPEGLQRSFNEQKIGLNSLNTIFLSGELNWENLGGFPGMILTLSDRGNKNLDVYHGNPLLNYVISTWRYFVFRFGMNLNSKILNENNLLFEDDIMKVKAVNLIKSNDEIENESSSLMGKLTQIISKMFPLDVKANEPIPTENEDDLKKMYQSDPTLIEPYIHVKLPNPSPNNISTCYEIQLNSVRGKFNPIKAKELGIPKGPLFATLAKGLEITLPNGDIIQPTQVLAEQRLFKKILVIDIPSIDYIESAINYNWNEFGESKIGVIYHFLNEKIDLSEDSKYWKFINSFDDDVIHYISHPKYSPNSIIFKRSSLLILKLKSLQPNNYNLPESKDSKLKLKNFKNIKILLQGQSIQIESEIKSKLSESKIKYDNSNVQVQGLNPWEWLYNEKIIPLDSKISSKEQVLDLKSISKLTIDETKPLKDQVETITLGTGSALPSEYRNVTSNLVRIPFKDIDGSLKYRSILLDGGENTIGTLKRTLTEAQIPQYFKELKLIYLSHLHADHHLGIMSIVNEWFIHNKDSNDKLYLVTPWQYNHFVNEWIKVENNSIEDLNKIEYISCEDFLQSKSRQEIKQIEFDDYQSGNYENERLTTVRNFPKISQLYQDLGIKKFSTCRAYHCPWAYSVSINFQLNEQEFFKISYSGDTRPNFLMFAENIGKNSDLLIHEATLSNDLSEEAKKKKHCTINEAIEVSNAMEADNLILTHFSQRYPQLPEISNNVKINSNYCFAFDSMIVRLDEIKNQKLIFKDLEKIFKFAKEEELENENEIEDEEMNYK</sequence>
<evidence type="ECO:0000313" key="13">
    <source>
        <dbReference type="Proteomes" id="UP000769528"/>
    </source>
</evidence>
<dbReference type="InterPro" id="IPR036866">
    <property type="entry name" value="RibonucZ/Hydroxyglut_hydro"/>
</dbReference>
<evidence type="ECO:0000256" key="3">
    <source>
        <dbReference type="ARBA" id="ARBA00007823"/>
    </source>
</evidence>
<evidence type="ECO:0000256" key="9">
    <source>
        <dbReference type="ARBA" id="ARBA00022801"/>
    </source>
</evidence>
<evidence type="ECO:0000256" key="7">
    <source>
        <dbReference type="ARBA" id="ARBA00022723"/>
    </source>
</evidence>
<dbReference type="PANTHER" id="PTHR12553">
    <property type="entry name" value="ZINC PHOSPHODIESTERASE ELAC PROTEIN 2"/>
    <property type="match status" value="1"/>
</dbReference>